<dbReference type="InterPro" id="IPR012677">
    <property type="entry name" value="Nucleotide-bd_a/b_plait_sf"/>
</dbReference>
<proteinExistence type="predicted"/>
<dbReference type="Pfam" id="PF16131">
    <property type="entry name" value="Torus"/>
    <property type="match status" value="1"/>
</dbReference>
<dbReference type="OrthoDB" id="10259600at2759"/>
<feature type="domain" description="C3H1-type" evidence="11">
    <location>
        <begin position="257"/>
        <end position="284"/>
    </location>
</feature>
<dbReference type="GO" id="GO:0036002">
    <property type="term" value="F:pre-mRNA binding"/>
    <property type="evidence" value="ECO:0007669"/>
    <property type="project" value="TreeGrafter"/>
</dbReference>
<dbReference type="GO" id="GO:0008270">
    <property type="term" value="F:zinc ion binding"/>
    <property type="evidence" value="ECO:0007669"/>
    <property type="project" value="UniProtKB-KW"/>
</dbReference>
<accession>A0A427Y2G7</accession>
<dbReference type="Pfam" id="PF21369">
    <property type="entry name" value="STL11_N"/>
    <property type="match status" value="1"/>
</dbReference>
<dbReference type="GO" id="GO:0008380">
    <property type="term" value="P:RNA splicing"/>
    <property type="evidence" value="ECO:0007669"/>
    <property type="project" value="UniProtKB-KW"/>
</dbReference>
<dbReference type="PANTHER" id="PTHR14089:SF6">
    <property type="entry name" value="PRE-MRNA-SPLICING FACTOR RBM22"/>
    <property type="match status" value="1"/>
</dbReference>
<keyword evidence="1 8" id="KW-0479">Metal-binding</keyword>
<keyword evidence="4 8" id="KW-0862">Zinc</keyword>
<keyword evidence="5 7" id="KW-0694">RNA-binding</keyword>
<dbReference type="STRING" id="1890683.A0A427Y2G7"/>
<evidence type="ECO:0000256" key="8">
    <source>
        <dbReference type="PROSITE-ProRule" id="PRU00723"/>
    </source>
</evidence>
<dbReference type="EMBL" id="RSCD01000021">
    <property type="protein sequence ID" value="RSH85175.1"/>
    <property type="molecule type" value="Genomic_DNA"/>
</dbReference>
<dbReference type="InterPro" id="IPR032297">
    <property type="entry name" value="Torus"/>
</dbReference>
<dbReference type="InterPro" id="IPR048995">
    <property type="entry name" value="STL11/RBM22-like_N"/>
</dbReference>
<dbReference type="PROSITE" id="PS50102">
    <property type="entry name" value="RRM"/>
    <property type="match status" value="1"/>
</dbReference>
<dbReference type="PROSITE" id="PS50103">
    <property type="entry name" value="ZF_C3H1"/>
    <property type="match status" value="1"/>
</dbReference>
<feature type="zinc finger region" description="C3H1-type" evidence="8">
    <location>
        <begin position="257"/>
        <end position="284"/>
    </location>
</feature>
<dbReference type="InterPro" id="IPR000571">
    <property type="entry name" value="Znf_CCCH"/>
</dbReference>
<organism evidence="12 13">
    <name type="scientific">Saitozyma podzolica</name>
    <dbReference type="NCBI Taxonomy" id="1890683"/>
    <lineage>
        <taxon>Eukaryota</taxon>
        <taxon>Fungi</taxon>
        <taxon>Dikarya</taxon>
        <taxon>Basidiomycota</taxon>
        <taxon>Agaricomycotina</taxon>
        <taxon>Tremellomycetes</taxon>
        <taxon>Tremellales</taxon>
        <taxon>Trimorphomycetaceae</taxon>
        <taxon>Saitozyma</taxon>
    </lineage>
</organism>
<dbReference type="GO" id="GO:0000974">
    <property type="term" value="C:Prp19 complex"/>
    <property type="evidence" value="ECO:0007669"/>
    <property type="project" value="TreeGrafter"/>
</dbReference>
<evidence type="ECO:0000256" key="7">
    <source>
        <dbReference type="PROSITE-ProRule" id="PRU00176"/>
    </source>
</evidence>
<evidence type="ECO:0000313" key="12">
    <source>
        <dbReference type="EMBL" id="RSH85175.1"/>
    </source>
</evidence>
<dbReference type="Gene3D" id="1.20.120.1350">
    <property type="entry name" value="Pneumovirus matrix protein 2 (M2), zinc-binding domain"/>
    <property type="match status" value="1"/>
</dbReference>
<evidence type="ECO:0000256" key="4">
    <source>
        <dbReference type="ARBA" id="ARBA00022833"/>
    </source>
</evidence>
<feature type="compositionally biased region" description="Low complexity" evidence="9">
    <location>
        <begin position="415"/>
        <end position="438"/>
    </location>
</feature>
<evidence type="ECO:0000256" key="2">
    <source>
        <dbReference type="ARBA" id="ARBA00022728"/>
    </source>
</evidence>
<protein>
    <submittedName>
        <fullName evidence="12">Pre-mRNA-splicing factor slt11</fullName>
    </submittedName>
</protein>
<keyword evidence="13" id="KW-1185">Reference proteome</keyword>
<dbReference type="SUPFAM" id="SSF54928">
    <property type="entry name" value="RNA-binding domain, RBD"/>
    <property type="match status" value="1"/>
</dbReference>
<dbReference type="Gene3D" id="3.30.70.330">
    <property type="match status" value="1"/>
</dbReference>
<evidence type="ECO:0000256" key="6">
    <source>
        <dbReference type="ARBA" id="ARBA00023187"/>
    </source>
</evidence>
<dbReference type="GO" id="GO:0071007">
    <property type="term" value="C:U2-type catalytic step 2 spliceosome"/>
    <property type="evidence" value="ECO:0007669"/>
    <property type="project" value="TreeGrafter"/>
</dbReference>
<gene>
    <name evidence="12" type="primary">SLT11</name>
    <name evidence="12" type="ORF">EHS25_004982</name>
</gene>
<reference evidence="12 13" key="1">
    <citation type="submission" date="2018-11" db="EMBL/GenBank/DDBJ databases">
        <title>Genome sequence of Saitozyma podzolica DSM 27192.</title>
        <authorList>
            <person name="Aliyu H."/>
            <person name="Gorte O."/>
            <person name="Ochsenreither K."/>
        </authorList>
    </citation>
    <scope>NUCLEOTIDE SEQUENCE [LARGE SCALE GENOMIC DNA]</scope>
    <source>
        <strain evidence="12 13">DSM 27192</strain>
    </source>
</reference>
<dbReference type="GO" id="GO:0071006">
    <property type="term" value="C:U2-type catalytic step 1 spliceosome"/>
    <property type="evidence" value="ECO:0007669"/>
    <property type="project" value="TreeGrafter"/>
</dbReference>
<dbReference type="SUPFAM" id="SSF90229">
    <property type="entry name" value="CCCH zinc finger"/>
    <property type="match status" value="1"/>
</dbReference>
<dbReference type="Proteomes" id="UP000279259">
    <property type="component" value="Unassembled WGS sequence"/>
</dbReference>
<feature type="domain" description="RRM" evidence="10">
    <location>
        <begin position="328"/>
        <end position="408"/>
    </location>
</feature>
<evidence type="ECO:0000259" key="11">
    <source>
        <dbReference type="PROSITE" id="PS50103"/>
    </source>
</evidence>
<evidence type="ECO:0000256" key="9">
    <source>
        <dbReference type="SAM" id="MobiDB-lite"/>
    </source>
</evidence>
<name>A0A427Y2G7_9TREE</name>
<keyword evidence="2" id="KW-0747">Spliceosome</keyword>
<keyword evidence="6" id="KW-0508">mRNA splicing</keyword>
<keyword evidence="2" id="KW-0507">mRNA processing</keyword>
<comment type="caution">
    <text evidence="12">The sequence shown here is derived from an EMBL/GenBank/DDBJ whole genome shotgun (WGS) entry which is preliminary data.</text>
</comment>
<dbReference type="AlphaFoldDB" id="A0A427Y2G7"/>
<feature type="region of interest" description="Disordered" evidence="9">
    <location>
        <begin position="405"/>
        <end position="438"/>
    </location>
</feature>
<dbReference type="SMART" id="SM00356">
    <property type="entry name" value="ZnF_C3H1"/>
    <property type="match status" value="1"/>
</dbReference>
<dbReference type="InterPro" id="IPR039171">
    <property type="entry name" value="Cwc2/Slt11"/>
</dbReference>
<dbReference type="InterPro" id="IPR035979">
    <property type="entry name" value="RBD_domain_sf"/>
</dbReference>
<evidence type="ECO:0000256" key="3">
    <source>
        <dbReference type="ARBA" id="ARBA00022771"/>
    </source>
</evidence>
<dbReference type="GO" id="GO:0017070">
    <property type="term" value="F:U6 snRNA binding"/>
    <property type="evidence" value="ECO:0007669"/>
    <property type="project" value="TreeGrafter"/>
</dbReference>
<keyword evidence="3 8" id="KW-0863">Zinc-finger</keyword>
<dbReference type="InterPro" id="IPR036855">
    <property type="entry name" value="Znf_CCCH_sf"/>
</dbReference>
<evidence type="ECO:0000259" key="10">
    <source>
        <dbReference type="PROSITE" id="PS50102"/>
    </source>
</evidence>
<dbReference type="InterPro" id="IPR000504">
    <property type="entry name" value="RRM_dom"/>
</dbReference>
<dbReference type="PANTHER" id="PTHR14089">
    <property type="entry name" value="PRE-MRNA-SPLICING FACTOR RBM22"/>
    <property type="match status" value="1"/>
</dbReference>
<evidence type="ECO:0000256" key="5">
    <source>
        <dbReference type="ARBA" id="ARBA00022884"/>
    </source>
</evidence>
<evidence type="ECO:0000256" key="1">
    <source>
        <dbReference type="ARBA" id="ARBA00022723"/>
    </source>
</evidence>
<sequence length="438" mass="48377">MATRGREGRAEVIVSIKLASVGEISPRQFPPEPRRSSFSGYCAQHNIVYFCLGHPLASPSLALQKYSLRRAWYIRMPAKHDINKVGVESSDFPILCETCLGGNPYLRMTKQEFGHECKVGLQPNLTATFTLSLARMLATDTFACICNRPFTVFRWNPGQGARYKKTEVCTTCAKIKGVCQTCLLDLEFGLPVQVRDAALGRKNAAPTSDINKQFYIQNLEAQMEESPDGMAYDSEVANRAGREMLKTLARTDPHYKRNRPHICSFFVKGECKRGGECPFRHEVPEENGLQKQNLVDRYYGRNDPVAKKILRQTAEAKGMKAPEDQTVTTLLFLGLPQCSEQDVRTATVFTCPFLKPIDIRNITIVEASHCAFVNFVNRPTAERAAEALSAQNGIEVQGKRAKVVWGRSRPKKGKAGSSAEGAAGTATAGTSSEVAETA</sequence>
<evidence type="ECO:0000313" key="13">
    <source>
        <dbReference type="Proteomes" id="UP000279259"/>
    </source>
</evidence>